<sequence length="442" mass="48683">MIKLKTLTVMVLCAFGFIKLSAQSYIGNTADNYSGIQSLTANPSNVVDSKYKADINLFSASVFGGSDYLGLSVGDIINSDEGFDFETDAEKFPSNANNFFMNVDILGPSFMFNLSPKSSIGVVSRVRAFLNINNISGELYEGVADEFDIDYDFDFDSKNLTGNIHAWAEAGIVYGRILVDTDKNFLKGGVTLKYLQGAGALFINSPGFEGQYTASTKELATQGSLSYGTTEGFDNDDINFDNLSSGFGADIGFTYEYRPNKVKDSLFSRKQNKYKLKIGAAITDIGSISYDNSTVTTYDLNETVNASDFDDDTEQFLEDNYESTEEKITQELKLPTALRLLVDYQIKNKIYISLQSNLSLIKNNTPNANTVINTVTLSPRLETKWFSIYSPISLRQYGEFAWGGGFRFGPLMVGSGSVLSNLLSDSTKTTDVYVGLKIPIYQ</sequence>
<feature type="signal peptide" evidence="1">
    <location>
        <begin position="1"/>
        <end position="22"/>
    </location>
</feature>
<keyword evidence="4" id="KW-1185">Reference proteome</keyword>
<feature type="chain" id="PRO_5045985040" description="DUF5723 domain-containing protein" evidence="1">
    <location>
        <begin position="23"/>
        <end position="442"/>
    </location>
</feature>
<dbReference type="RefSeq" id="WP_344786391.1">
    <property type="nucleotide sequence ID" value="NZ_BAABCA010000001.1"/>
</dbReference>
<protein>
    <recommendedName>
        <fullName evidence="2">DUF5723 domain-containing protein</fullName>
    </recommendedName>
</protein>
<gene>
    <name evidence="3" type="ORF">GCM10022291_03980</name>
</gene>
<evidence type="ECO:0000256" key="1">
    <source>
        <dbReference type="SAM" id="SignalP"/>
    </source>
</evidence>
<accession>A0ABP8C0H8</accession>
<keyword evidence="1" id="KW-0732">Signal</keyword>
<name>A0ABP8C0H8_9FLAO</name>
<dbReference type="EMBL" id="BAABCA010000001">
    <property type="protein sequence ID" value="GAA4231459.1"/>
    <property type="molecule type" value="Genomic_DNA"/>
</dbReference>
<proteinExistence type="predicted"/>
<evidence type="ECO:0000313" key="4">
    <source>
        <dbReference type="Proteomes" id="UP001501496"/>
    </source>
</evidence>
<reference evidence="4" key="1">
    <citation type="journal article" date="2019" name="Int. J. Syst. Evol. Microbiol.">
        <title>The Global Catalogue of Microorganisms (GCM) 10K type strain sequencing project: providing services to taxonomists for standard genome sequencing and annotation.</title>
        <authorList>
            <consortium name="The Broad Institute Genomics Platform"/>
            <consortium name="The Broad Institute Genome Sequencing Center for Infectious Disease"/>
            <person name="Wu L."/>
            <person name="Ma J."/>
        </authorList>
    </citation>
    <scope>NUCLEOTIDE SEQUENCE [LARGE SCALE GENOMIC DNA]</scope>
    <source>
        <strain evidence="4">JCM 17630</strain>
    </source>
</reference>
<evidence type="ECO:0000259" key="2">
    <source>
        <dbReference type="Pfam" id="PF18990"/>
    </source>
</evidence>
<evidence type="ECO:0000313" key="3">
    <source>
        <dbReference type="EMBL" id="GAA4231459.1"/>
    </source>
</evidence>
<organism evidence="3 4">
    <name type="scientific">Postechiella marina</name>
    <dbReference type="NCBI Taxonomy" id="943941"/>
    <lineage>
        <taxon>Bacteria</taxon>
        <taxon>Pseudomonadati</taxon>
        <taxon>Bacteroidota</taxon>
        <taxon>Flavobacteriia</taxon>
        <taxon>Flavobacteriales</taxon>
        <taxon>Flavobacteriaceae</taxon>
        <taxon>Postechiella</taxon>
    </lineage>
</organism>
<comment type="caution">
    <text evidence="3">The sequence shown here is derived from an EMBL/GenBank/DDBJ whole genome shotgun (WGS) entry which is preliminary data.</text>
</comment>
<feature type="domain" description="DUF5723" evidence="2">
    <location>
        <begin position="43"/>
        <end position="415"/>
    </location>
</feature>
<dbReference type="Pfam" id="PF18990">
    <property type="entry name" value="DUF5723"/>
    <property type="match status" value="1"/>
</dbReference>
<dbReference type="InterPro" id="IPR043781">
    <property type="entry name" value="DUF5723"/>
</dbReference>
<dbReference type="Proteomes" id="UP001501496">
    <property type="component" value="Unassembled WGS sequence"/>
</dbReference>